<dbReference type="InterPro" id="IPR029044">
    <property type="entry name" value="Nucleotide-diphossugar_trans"/>
</dbReference>
<keyword evidence="4" id="KW-0472">Membrane</keyword>
<dbReference type="InterPro" id="IPR050834">
    <property type="entry name" value="Glycosyltransf_2"/>
</dbReference>
<dbReference type="PANTHER" id="PTHR43685:SF5">
    <property type="entry name" value="GLYCOSYLTRANSFERASE EPSE-RELATED"/>
    <property type="match status" value="1"/>
</dbReference>
<comment type="caution">
    <text evidence="6">The sequence shown here is derived from an EMBL/GenBank/DDBJ whole genome shotgun (WGS) entry which is preliminary data.</text>
</comment>
<proteinExistence type="inferred from homology"/>
<keyword evidence="3" id="KW-0808">Transferase</keyword>
<dbReference type="Pfam" id="PF00535">
    <property type="entry name" value="Glycos_transf_2"/>
    <property type="match status" value="1"/>
</dbReference>
<keyword evidence="4" id="KW-0812">Transmembrane</keyword>
<evidence type="ECO:0000256" key="2">
    <source>
        <dbReference type="ARBA" id="ARBA00022676"/>
    </source>
</evidence>
<evidence type="ECO:0000256" key="1">
    <source>
        <dbReference type="ARBA" id="ARBA00006739"/>
    </source>
</evidence>
<dbReference type="RefSeq" id="WP_192393940.1">
    <property type="nucleotide sequence ID" value="NZ_CAJHIU010000002.1"/>
</dbReference>
<evidence type="ECO:0000256" key="3">
    <source>
        <dbReference type="ARBA" id="ARBA00022679"/>
    </source>
</evidence>
<evidence type="ECO:0000256" key="4">
    <source>
        <dbReference type="SAM" id="Phobius"/>
    </source>
</evidence>
<keyword evidence="4" id="KW-1133">Transmembrane helix</keyword>
<evidence type="ECO:0000259" key="5">
    <source>
        <dbReference type="Pfam" id="PF00535"/>
    </source>
</evidence>
<reference evidence="6 7" key="1">
    <citation type="submission" date="2020-09" db="EMBL/GenBank/DDBJ databases">
        <title>Methylomonas albis sp. nov. and Methylomonas fluvii sp. nov.: Two cold-adapted methanotrophs from the River Elbe and an amended description of Methylovulum psychrotolerans strain Eb1.</title>
        <authorList>
            <person name="Bussmann I.K."/>
            <person name="Klings K.-W."/>
            <person name="Warnstedt J."/>
            <person name="Hoppert M."/>
            <person name="Saborowski A."/>
            <person name="Horn F."/>
            <person name="Liebner S."/>
        </authorList>
    </citation>
    <scope>NUCLEOTIDE SEQUENCE [LARGE SCALE GENOMIC DNA]</scope>
    <source>
        <strain evidence="6 7">EbB</strain>
    </source>
</reference>
<organism evidence="6 7">
    <name type="scientific">Methylomonas fluvii</name>
    <dbReference type="NCBI Taxonomy" id="1854564"/>
    <lineage>
        <taxon>Bacteria</taxon>
        <taxon>Pseudomonadati</taxon>
        <taxon>Pseudomonadota</taxon>
        <taxon>Gammaproteobacteria</taxon>
        <taxon>Methylococcales</taxon>
        <taxon>Methylococcaceae</taxon>
        <taxon>Methylomonas</taxon>
    </lineage>
</organism>
<feature type="domain" description="Glycosyltransferase 2-like" evidence="5">
    <location>
        <begin position="7"/>
        <end position="168"/>
    </location>
</feature>
<dbReference type="PANTHER" id="PTHR43685">
    <property type="entry name" value="GLYCOSYLTRANSFERASE"/>
    <property type="match status" value="1"/>
</dbReference>
<dbReference type="SUPFAM" id="SSF53448">
    <property type="entry name" value="Nucleotide-diphospho-sugar transferases"/>
    <property type="match status" value="1"/>
</dbReference>
<name>A0ABR9DDA4_9GAMM</name>
<keyword evidence="7" id="KW-1185">Reference proteome</keyword>
<evidence type="ECO:0000313" key="7">
    <source>
        <dbReference type="Proteomes" id="UP000641152"/>
    </source>
</evidence>
<dbReference type="EMBL" id="JACXST010000002">
    <property type="protein sequence ID" value="MBD9361080.1"/>
    <property type="molecule type" value="Genomic_DNA"/>
</dbReference>
<keyword evidence="2" id="KW-0328">Glycosyltransferase</keyword>
<dbReference type="InterPro" id="IPR001173">
    <property type="entry name" value="Glyco_trans_2-like"/>
</dbReference>
<dbReference type="Proteomes" id="UP000641152">
    <property type="component" value="Unassembled WGS sequence"/>
</dbReference>
<dbReference type="Gene3D" id="3.90.550.10">
    <property type="entry name" value="Spore Coat Polysaccharide Biosynthesis Protein SpsA, Chain A"/>
    <property type="match status" value="1"/>
</dbReference>
<evidence type="ECO:0000313" key="6">
    <source>
        <dbReference type="EMBL" id="MBD9361080.1"/>
    </source>
</evidence>
<feature type="transmembrane region" description="Helical" evidence="4">
    <location>
        <begin position="657"/>
        <end position="678"/>
    </location>
</feature>
<comment type="similarity">
    <text evidence="1">Belongs to the glycosyltransferase 2 family.</text>
</comment>
<sequence length="682" mass="77466">MVPPSISVIMAVYNTERYLAEAIQSILSQSFTDFELVIVDDGSTDGSPEILRKLAQQDSRIKLITQVNAGIGAATQRGITESQGEYIAIMDSDDISLPKRLVLQKQFLDQHRDIDAVGSQWRMLHADGRDIGIDTHPIDSERISVLMYAFFSLHHPTTMIRRRALEKVGGYSLDRSCLVPDYDVFMRMQLAGSRFANLPEILFIWRLNPASTTHHKARAQGASVAEVRDAGFNRLLLNNPRQAADTAKTVVCSFPTGTWQDERIKQLLPARGPSLLYRTWLNLPDDTSGDRLNKALVFWLEKPELYCETLREQLLANDKPWWAALLNAYRGIDNLDPTLNATILAIIPSNQTAVSLFVTYDQASEDFNQRLQQAFALKAQAKFSIEIIVVSVKPELSLKPFIPLLATHDCIFDENGLAWHTALHKAKGAYFAYLEDHFRFNIDVILKLLAHHIQHKTSISFMLDTRYFSEACDEKGQPALDNQFHPVWTRSTLLGNNRVQSSHFIHHRSLLDNLKGNLAELGVATGRYLGRYLAIRNEFNIIDGAVSYFIPGIILNANPLPLFQQTIGDWYLDYGMTNFPDLAYHDNLSKSEIAYYAQTLSTAWLNNNLLVYPGNISVLESFYLNRVNLAIRIPLFRYLLAHNKKTYLLALWRKKDYLNAALALFYCVYQAIALRLFAPHKK</sequence>
<accession>A0ABR9DDA4</accession>
<gene>
    <name evidence="6" type="ORF">EBB_11160</name>
</gene>
<protein>
    <submittedName>
        <fullName evidence="6">Glycosyltransferase</fullName>
    </submittedName>
</protein>